<keyword evidence="5" id="KW-1185">Reference proteome</keyword>
<dbReference type="AlphaFoldDB" id="A0A6A6S7U7"/>
<reference evidence="4" key="1">
    <citation type="journal article" date="2020" name="Stud. Mycol.">
        <title>101 Dothideomycetes genomes: a test case for predicting lifestyles and emergence of pathogens.</title>
        <authorList>
            <person name="Haridas S."/>
            <person name="Albert R."/>
            <person name="Binder M."/>
            <person name="Bloem J."/>
            <person name="Labutti K."/>
            <person name="Salamov A."/>
            <person name="Andreopoulos B."/>
            <person name="Baker S."/>
            <person name="Barry K."/>
            <person name="Bills G."/>
            <person name="Bluhm B."/>
            <person name="Cannon C."/>
            <person name="Castanera R."/>
            <person name="Culley D."/>
            <person name="Daum C."/>
            <person name="Ezra D."/>
            <person name="Gonzalez J."/>
            <person name="Henrissat B."/>
            <person name="Kuo A."/>
            <person name="Liang C."/>
            <person name="Lipzen A."/>
            <person name="Lutzoni F."/>
            <person name="Magnuson J."/>
            <person name="Mondo S."/>
            <person name="Nolan M."/>
            <person name="Ohm R."/>
            <person name="Pangilinan J."/>
            <person name="Park H.-J."/>
            <person name="Ramirez L."/>
            <person name="Alfaro M."/>
            <person name="Sun H."/>
            <person name="Tritt A."/>
            <person name="Yoshinaga Y."/>
            <person name="Zwiers L.-H."/>
            <person name="Turgeon B."/>
            <person name="Goodwin S."/>
            <person name="Spatafora J."/>
            <person name="Crous P."/>
            <person name="Grigoriev I."/>
        </authorList>
    </citation>
    <scope>NUCLEOTIDE SEQUENCE</scope>
    <source>
        <strain evidence="4">CBS 473.64</strain>
    </source>
</reference>
<accession>A0A6A6S7U7</accession>
<feature type="compositionally biased region" description="Basic residues" evidence="2">
    <location>
        <begin position="457"/>
        <end position="466"/>
    </location>
</feature>
<evidence type="ECO:0000313" key="5">
    <source>
        <dbReference type="Proteomes" id="UP000799753"/>
    </source>
</evidence>
<proteinExistence type="predicted"/>
<feature type="region of interest" description="Disordered" evidence="2">
    <location>
        <begin position="425"/>
        <end position="557"/>
    </location>
</feature>
<feature type="coiled-coil region" evidence="1">
    <location>
        <begin position="373"/>
        <end position="400"/>
    </location>
</feature>
<evidence type="ECO:0000256" key="1">
    <source>
        <dbReference type="SAM" id="Coils"/>
    </source>
</evidence>
<dbReference type="SUPFAM" id="SSF52540">
    <property type="entry name" value="P-loop containing nucleoside triphosphate hydrolases"/>
    <property type="match status" value="1"/>
</dbReference>
<evidence type="ECO:0000259" key="3">
    <source>
        <dbReference type="Pfam" id="PF01926"/>
    </source>
</evidence>
<dbReference type="Pfam" id="PF01926">
    <property type="entry name" value="MMR_HSR1"/>
    <property type="match status" value="1"/>
</dbReference>
<evidence type="ECO:0000256" key="2">
    <source>
        <dbReference type="SAM" id="MobiDB-lite"/>
    </source>
</evidence>
<protein>
    <recommendedName>
        <fullName evidence="3">G domain-containing protein</fullName>
    </recommendedName>
</protein>
<feature type="compositionally biased region" description="Low complexity" evidence="2">
    <location>
        <begin position="505"/>
        <end position="520"/>
    </location>
</feature>
<dbReference type="GO" id="GO:0005525">
    <property type="term" value="F:GTP binding"/>
    <property type="evidence" value="ECO:0007669"/>
    <property type="project" value="InterPro"/>
</dbReference>
<keyword evidence="1" id="KW-0175">Coiled coil</keyword>
<dbReference type="InterPro" id="IPR027417">
    <property type="entry name" value="P-loop_NTPase"/>
</dbReference>
<gene>
    <name evidence="4" type="ORF">P280DRAFT_467823</name>
</gene>
<evidence type="ECO:0000313" key="4">
    <source>
        <dbReference type="EMBL" id="KAF2642478.1"/>
    </source>
</evidence>
<feature type="domain" description="G" evidence="3">
    <location>
        <begin position="48"/>
        <end position="108"/>
    </location>
</feature>
<dbReference type="CDD" id="cd00882">
    <property type="entry name" value="Ras_like_GTPase"/>
    <property type="match status" value="1"/>
</dbReference>
<feature type="coiled-coil region" evidence="1">
    <location>
        <begin position="262"/>
        <end position="289"/>
    </location>
</feature>
<dbReference type="OrthoDB" id="8954335at2759"/>
<organism evidence="4 5">
    <name type="scientific">Massarina eburnea CBS 473.64</name>
    <dbReference type="NCBI Taxonomy" id="1395130"/>
    <lineage>
        <taxon>Eukaryota</taxon>
        <taxon>Fungi</taxon>
        <taxon>Dikarya</taxon>
        <taxon>Ascomycota</taxon>
        <taxon>Pezizomycotina</taxon>
        <taxon>Dothideomycetes</taxon>
        <taxon>Pleosporomycetidae</taxon>
        <taxon>Pleosporales</taxon>
        <taxon>Massarineae</taxon>
        <taxon>Massarinaceae</taxon>
        <taxon>Massarina</taxon>
    </lineage>
</organism>
<dbReference type="InterPro" id="IPR006073">
    <property type="entry name" value="GTP-bd"/>
</dbReference>
<dbReference type="EMBL" id="MU006781">
    <property type="protein sequence ID" value="KAF2642478.1"/>
    <property type="molecule type" value="Genomic_DNA"/>
</dbReference>
<name>A0A6A6S7U7_9PLEO</name>
<dbReference type="Proteomes" id="UP000799753">
    <property type="component" value="Unassembled WGS sequence"/>
</dbReference>
<feature type="region of interest" description="Disordered" evidence="2">
    <location>
        <begin position="1"/>
        <end position="44"/>
    </location>
</feature>
<dbReference type="Gene3D" id="3.40.50.300">
    <property type="entry name" value="P-loop containing nucleotide triphosphate hydrolases"/>
    <property type="match status" value="1"/>
</dbReference>
<sequence>MSGSSSNVLASLESADRSENEQPDCASSQDESSSSEEEDTAESSNVAIVVMGITGAGKSTFINHLTRENVEIGHSLQSCTTETYAYIFERKCGRTVYLIDTPGFDDTTNDNVNILQEVATTLCFLHNGNFMPIVGIIYLHRITDTRMAGSAVKSLRIFELLCGAKNFPQTTILTTGWGFLQGSEAEGRAVLRLESLAVKNEFFGTIVRGGGCLKRHNDTYESALAVVEDILRRNQEVVLDVQKEMVDDKLLLAETTVGQYLLGDLGNMRARFEKETKRLEENLQDAMNDKDEDLISTISEQKREIGYRMHQAETDEKRLAITFEEIAQQAQRRYLGRSGNFEVEPRNMWQKSARELELEEEIDKIEMEHVRELSILRRQGQEVIREKEALENELQNKKAKQALRGKRPDFLNLVSAAFLINKKKDQARQTPDIEYTTKSPKKRAKHKDLKDEPHTRQISRNRHTKSLKQLPPHDEKDVEQDFEPRPLPPGDERAFHPPRRIATMPSLTSSSDGTDPSSSLKVSFSGPRRTYDRSQSSENRPPLRFYPGSYGNSEYYQ</sequence>